<gene>
    <name evidence="2" type="ORF">F2Q68_00011178</name>
</gene>
<comment type="caution">
    <text evidence="2">The sequence shown here is derived from an EMBL/GenBank/DDBJ whole genome shotgun (WGS) entry which is preliminary data.</text>
</comment>
<dbReference type="Proteomes" id="UP000712281">
    <property type="component" value="Unassembled WGS sequence"/>
</dbReference>
<name>A0A8S9KP54_BRACR</name>
<evidence type="ECO:0000313" key="3">
    <source>
        <dbReference type="Proteomes" id="UP000712281"/>
    </source>
</evidence>
<feature type="compositionally biased region" description="Low complexity" evidence="1">
    <location>
        <begin position="31"/>
        <end position="43"/>
    </location>
</feature>
<dbReference type="AlphaFoldDB" id="A0A8S9KP54"/>
<organism evidence="2 3">
    <name type="scientific">Brassica cretica</name>
    <name type="common">Mustard</name>
    <dbReference type="NCBI Taxonomy" id="69181"/>
    <lineage>
        <taxon>Eukaryota</taxon>
        <taxon>Viridiplantae</taxon>
        <taxon>Streptophyta</taxon>
        <taxon>Embryophyta</taxon>
        <taxon>Tracheophyta</taxon>
        <taxon>Spermatophyta</taxon>
        <taxon>Magnoliopsida</taxon>
        <taxon>eudicotyledons</taxon>
        <taxon>Gunneridae</taxon>
        <taxon>Pentapetalae</taxon>
        <taxon>rosids</taxon>
        <taxon>malvids</taxon>
        <taxon>Brassicales</taxon>
        <taxon>Brassicaceae</taxon>
        <taxon>Brassiceae</taxon>
        <taxon>Brassica</taxon>
    </lineage>
</organism>
<dbReference type="EMBL" id="QGKW02000717">
    <property type="protein sequence ID" value="KAF2597060.1"/>
    <property type="molecule type" value="Genomic_DNA"/>
</dbReference>
<evidence type="ECO:0000313" key="2">
    <source>
        <dbReference type="EMBL" id="KAF2597060.1"/>
    </source>
</evidence>
<accession>A0A8S9KP54</accession>
<feature type="region of interest" description="Disordered" evidence="1">
    <location>
        <begin position="1"/>
        <end position="94"/>
    </location>
</feature>
<evidence type="ECO:0000256" key="1">
    <source>
        <dbReference type="SAM" id="MobiDB-lite"/>
    </source>
</evidence>
<feature type="compositionally biased region" description="Basic and acidic residues" evidence="1">
    <location>
        <begin position="20"/>
        <end position="30"/>
    </location>
</feature>
<reference evidence="2" key="1">
    <citation type="submission" date="2019-12" db="EMBL/GenBank/DDBJ databases">
        <title>Genome sequencing and annotation of Brassica cretica.</title>
        <authorList>
            <person name="Studholme D.J."/>
            <person name="Sarris P.F."/>
        </authorList>
    </citation>
    <scope>NUCLEOTIDE SEQUENCE</scope>
    <source>
        <strain evidence="2">PFS-001/15</strain>
        <tissue evidence="2">Leaf</tissue>
    </source>
</reference>
<proteinExistence type="predicted"/>
<sequence length="94" mass="10815">MQEGTWDKITPAPNIPAETKAPERQHREYPSRYYYGSSPPYSTRRGRRRSQQDELCRDCPSALSPRHQGNAQWRVKQPTVDMTGAAPPKVTREC</sequence>
<protein>
    <submittedName>
        <fullName evidence="2">Uncharacterized protein</fullName>
    </submittedName>
</protein>